<dbReference type="PANTHER" id="PTHR22069:SF0">
    <property type="entry name" value="RADIAL SPOKE HEAD PROTEIN 9 HOMOLOG"/>
    <property type="match status" value="1"/>
</dbReference>
<dbReference type="Pfam" id="PF04712">
    <property type="entry name" value="Radial_spoke"/>
    <property type="match status" value="1"/>
</dbReference>
<keyword evidence="2" id="KW-0963">Cytoplasm</keyword>
<evidence type="ECO:0000256" key="6">
    <source>
        <dbReference type="ARBA" id="ARBA00023212"/>
    </source>
</evidence>
<evidence type="ECO:0000256" key="7">
    <source>
        <dbReference type="ARBA" id="ARBA00023273"/>
    </source>
</evidence>
<comment type="subcellular location">
    <subcellularLocation>
        <location evidence="8">Cell projection</location>
        <location evidence="8">Kinocilium</location>
    </subcellularLocation>
    <subcellularLocation>
        <location evidence="1">Cytoplasm</location>
        <location evidence="1">Cytoskeleton</location>
        <location evidence="1">Flagellum axoneme</location>
    </subcellularLocation>
</comment>
<evidence type="ECO:0000313" key="11">
    <source>
        <dbReference type="EMBL" id="KAK6640216.1"/>
    </source>
</evidence>
<keyword evidence="4" id="KW-0282">Flagellum</keyword>
<dbReference type="InterPro" id="IPR055316">
    <property type="entry name" value="RSP9"/>
</dbReference>
<keyword evidence="3" id="KW-0970">Cilium biogenesis/degradation</keyword>
<sequence>MNVDKLSTSLSCIGYMGVTLSQEQWIVLENSLTILQADNHFKNVYLWGVILGQEADYYIAYGYEKDALFGRKFFYSNNLMDWGVLPEATLESKKLTEICYQRFQGDPALVVEIVDDDPGMSPEELKKKRMDICMAGGDPADMMQEAPVLVSQLKEEDRLASTVEQINSEAVVVPRGVLLKEPDGYVVINGAFEGLSPDDCEDLKSFVHYRKPIQKWNTNLIARKDYNYALDFLDTIDMDIPKGCWTVQEQKGGRLFTLSNMYWPGFVAYHWTNTNDWGYLYYGNGRKDLDVPFMLFS</sequence>
<evidence type="ECO:0000256" key="4">
    <source>
        <dbReference type="ARBA" id="ARBA00022846"/>
    </source>
</evidence>
<keyword evidence="5" id="KW-0969">Cilium</keyword>
<dbReference type="Proteomes" id="UP001359485">
    <property type="component" value="Unassembled WGS sequence"/>
</dbReference>
<evidence type="ECO:0000256" key="5">
    <source>
        <dbReference type="ARBA" id="ARBA00023069"/>
    </source>
</evidence>
<proteinExistence type="inferred from homology"/>
<reference evidence="11 12" key="1">
    <citation type="submission" date="2023-09" db="EMBL/GenBank/DDBJ databases">
        <title>Genomes of two closely related lineages of the louse Polyplax serrata with different host specificities.</title>
        <authorList>
            <person name="Martinu J."/>
            <person name="Tarabai H."/>
            <person name="Stefka J."/>
            <person name="Hypsa V."/>
        </authorList>
    </citation>
    <scope>NUCLEOTIDE SEQUENCE [LARGE SCALE GENOMIC DNA]</scope>
    <source>
        <strain evidence="11">98ZLc_SE</strain>
    </source>
</reference>
<accession>A0ABR1B9U0</accession>
<comment type="similarity">
    <text evidence="9">Belongs to the flagellar radial spoke RSP9 family.</text>
</comment>
<comment type="caution">
    <text evidence="11">The sequence shown here is derived from an EMBL/GenBank/DDBJ whole genome shotgun (WGS) entry which is preliminary data.</text>
</comment>
<organism evidence="11 12">
    <name type="scientific">Polyplax serrata</name>
    <name type="common">Common mouse louse</name>
    <dbReference type="NCBI Taxonomy" id="468196"/>
    <lineage>
        <taxon>Eukaryota</taxon>
        <taxon>Metazoa</taxon>
        <taxon>Ecdysozoa</taxon>
        <taxon>Arthropoda</taxon>
        <taxon>Hexapoda</taxon>
        <taxon>Insecta</taxon>
        <taxon>Pterygota</taxon>
        <taxon>Neoptera</taxon>
        <taxon>Paraneoptera</taxon>
        <taxon>Psocodea</taxon>
        <taxon>Troctomorpha</taxon>
        <taxon>Phthiraptera</taxon>
        <taxon>Anoplura</taxon>
        <taxon>Polyplacidae</taxon>
        <taxon>Polyplax</taxon>
    </lineage>
</organism>
<keyword evidence="12" id="KW-1185">Reference proteome</keyword>
<evidence type="ECO:0000256" key="2">
    <source>
        <dbReference type="ARBA" id="ARBA00022490"/>
    </source>
</evidence>
<gene>
    <name evidence="11" type="ORF">RUM44_011902</name>
</gene>
<dbReference type="InterPro" id="IPR006802">
    <property type="entry name" value="Radial_spoke"/>
</dbReference>
<evidence type="ECO:0000256" key="9">
    <source>
        <dbReference type="ARBA" id="ARBA00038319"/>
    </source>
</evidence>
<evidence type="ECO:0000256" key="8">
    <source>
        <dbReference type="ARBA" id="ARBA00037822"/>
    </source>
</evidence>
<dbReference type="EMBL" id="JAWJWF010000001">
    <property type="protein sequence ID" value="KAK6640216.1"/>
    <property type="molecule type" value="Genomic_DNA"/>
</dbReference>
<keyword evidence="6" id="KW-0206">Cytoskeleton</keyword>
<name>A0ABR1B9U0_POLSC</name>
<keyword evidence="7" id="KW-0966">Cell projection</keyword>
<evidence type="ECO:0000256" key="1">
    <source>
        <dbReference type="ARBA" id="ARBA00004611"/>
    </source>
</evidence>
<evidence type="ECO:0000313" key="12">
    <source>
        <dbReference type="Proteomes" id="UP001359485"/>
    </source>
</evidence>
<dbReference type="PANTHER" id="PTHR22069">
    <property type="entry name" value="MITOCHONDRIAL RIBOSOMAL PROTEIN S18"/>
    <property type="match status" value="1"/>
</dbReference>
<protein>
    <recommendedName>
        <fullName evidence="10">Radial spoke head protein 9 homolog</fullName>
    </recommendedName>
</protein>
<evidence type="ECO:0000256" key="10">
    <source>
        <dbReference type="ARBA" id="ARBA00041080"/>
    </source>
</evidence>
<evidence type="ECO:0000256" key="3">
    <source>
        <dbReference type="ARBA" id="ARBA00022794"/>
    </source>
</evidence>